<dbReference type="GO" id="GO:0016020">
    <property type="term" value="C:membrane"/>
    <property type="evidence" value="ECO:0007669"/>
    <property type="project" value="UniProtKB-SubCell"/>
</dbReference>
<reference evidence="8" key="2">
    <citation type="journal article" date="2016" name="Int. J. Syst. Evol. Microbiol.">
        <title>Complete genome sequence and cell structure of Limnochorda pilosa, a Gram-negative spore-former within the phylum Firmicutes.</title>
        <authorList>
            <person name="Watanabe M."/>
            <person name="Kojima H."/>
            <person name="Fukui M."/>
        </authorList>
    </citation>
    <scope>NUCLEOTIDE SEQUENCE [LARGE SCALE GENOMIC DNA]</scope>
    <source>
        <strain evidence="8">HC45</strain>
    </source>
</reference>
<proteinExistence type="predicted"/>
<feature type="transmembrane region" description="Helical" evidence="5">
    <location>
        <begin position="56"/>
        <end position="75"/>
    </location>
</feature>
<dbReference type="PANTHER" id="PTHR37422:SF13">
    <property type="entry name" value="LIPOPOLYSACCHARIDE BIOSYNTHESIS PROTEIN PA4999-RELATED"/>
    <property type="match status" value="1"/>
</dbReference>
<comment type="subcellular location">
    <subcellularLocation>
        <location evidence="1">Membrane</location>
        <topology evidence="1">Multi-pass membrane protein</topology>
    </subcellularLocation>
</comment>
<feature type="transmembrane region" description="Helical" evidence="5">
    <location>
        <begin position="331"/>
        <end position="355"/>
    </location>
</feature>
<evidence type="ECO:0000256" key="3">
    <source>
        <dbReference type="ARBA" id="ARBA00022989"/>
    </source>
</evidence>
<dbReference type="KEGG" id="lpil:LIP_2251"/>
<keyword evidence="2 5" id="KW-0812">Transmembrane</keyword>
<accession>A0A0K2SM45</accession>
<feature type="transmembrane region" description="Helical" evidence="5">
    <location>
        <begin position="225"/>
        <end position="245"/>
    </location>
</feature>
<feature type="transmembrane region" description="Helical" evidence="5">
    <location>
        <begin position="111"/>
        <end position="135"/>
    </location>
</feature>
<name>A0A0K2SM45_LIMPI</name>
<gene>
    <name evidence="7" type="ORF">LIP_2251</name>
</gene>
<keyword evidence="4 5" id="KW-0472">Membrane</keyword>
<evidence type="ECO:0000256" key="5">
    <source>
        <dbReference type="SAM" id="Phobius"/>
    </source>
</evidence>
<dbReference type="OrthoDB" id="104748at2"/>
<keyword evidence="8" id="KW-1185">Reference proteome</keyword>
<feature type="transmembrane region" description="Helical" evidence="5">
    <location>
        <begin position="155"/>
        <end position="173"/>
    </location>
</feature>
<reference evidence="8" key="1">
    <citation type="submission" date="2015-07" db="EMBL/GenBank/DDBJ databases">
        <title>Complete genome sequence and phylogenetic analysis of Limnochorda pilosa.</title>
        <authorList>
            <person name="Watanabe M."/>
            <person name="Kojima H."/>
            <person name="Fukui M."/>
        </authorList>
    </citation>
    <scope>NUCLEOTIDE SEQUENCE [LARGE SCALE GENOMIC DNA]</scope>
    <source>
        <strain evidence="8">HC45</strain>
    </source>
</reference>
<evidence type="ECO:0000256" key="4">
    <source>
        <dbReference type="ARBA" id="ARBA00023136"/>
    </source>
</evidence>
<dbReference type="EMBL" id="AP014924">
    <property type="protein sequence ID" value="BAS28092.1"/>
    <property type="molecule type" value="Genomic_DNA"/>
</dbReference>
<dbReference type="AlphaFoldDB" id="A0A0K2SM45"/>
<dbReference type="RefSeq" id="WP_158509646.1">
    <property type="nucleotide sequence ID" value="NZ_AP014924.1"/>
</dbReference>
<keyword evidence="3 5" id="KW-1133">Transmembrane helix</keyword>
<dbReference type="PANTHER" id="PTHR37422">
    <property type="entry name" value="TEICHURONIC ACID BIOSYNTHESIS PROTEIN TUAE"/>
    <property type="match status" value="1"/>
</dbReference>
<evidence type="ECO:0000313" key="7">
    <source>
        <dbReference type="EMBL" id="BAS28092.1"/>
    </source>
</evidence>
<dbReference type="Proteomes" id="UP000065807">
    <property type="component" value="Chromosome"/>
</dbReference>
<feature type="domain" description="O-antigen ligase-related" evidence="6">
    <location>
        <begin position="189"/>
        <end position="341"/>
    </location>
</feature>
<evidence type="ECO:0000256" key="2">
    <source>
        <dbReference type="ARBA" id="ARBA00022692"/>
    </source>
</evidence>
<feature type="transmembrane region" description="Helical" evidence="5">
    <location>
        <begin position="367"/>
        <end position="384"/>
    </location>
</feature>
<organism evidence="7 8">
    <name type="scientific">Limnochorda pilosa</name>
    <dbReference type="NCBI Taxonomy" id="1555112"/>
    <lineage>
        <taxon>Bacteria</taxon>
        <taxon>Bacillati</taxon>
        <taxon>Bacillota</taxon>
        <taxon>Limnochordia</taxon>
        <taxon>Limnochordales</taxon>
        <taxon>Limnochordaceae</taxon>
        <taxon>Limnochorda</taxon>
    </lineage>
</organism>
<dbReference type="InterPro" id="IPR007016">
    <property type="entry name" value="O-antigen_ligase-rel_domated"/>
</dbReference>
<evidence type="ECO:0000256" key="1">
    <source>
        <dbReference type="ARBA" id="ARBA00004141"/>
    </source>
</evidence>
<evidence type="ECO:0000259" key="6">
    <source>
        <dbReference type="Pfam" id="PF04932"/>
    </source>
</evidence>
<evidence type="ECO:0000313" key="8">
    <source>
        <dbReference type="Proteomes" id="UP000065807"/>
    </source>
</evidence>
<feature type="transmembrane region" description="Helical" evidence="5">
    <location>
        <begin position="202"/>
        <end position="218"/>
    </location>
</feature>
<feature type="transmembrane region" description="Helical" evidence="5">
    <location>
        <begin position="87"/>
        <end position="104"/>
    </location>
</feature>
<protein>
    <recommendedName>
        <fullName evidence="6">O-antigen ligase-related domain-containing protein</fullName>
    </recommendedName>
</protein>
<dbReference type="InterPro" id="IPR051533">
    <property type="entry name" value="WaaL-like"/>
</dbReference>
<feature type="transmembrane region" description="Helical" evidence="5">
    <location>
        <begin position="390"/>
        <end position="408"/>
    </location>
</feature>
<feature type="transmembrane region" description="Helical" evidence="5">
    <location>
        <begin position="20"/>
        <end position="44"/>
    </location>
</feature>
<dbReference type="Pfam" id="PF04932">
    <property type="entry name" value="Wzy_C"/>
    <property type="match status" value="1"/>
</dbReference>
<sequence length="439" mass="46858">MSWWIGMVIGLGPIINWIPIAPGLSAYSAAQLGTAVAVMIHALMHRRAPGVPVTSPILGVLLFACGYTVAAVFTGEVIGLTAAPTRVALAVGQVLIMILAIRSVRSWHATLAIVSGVALAAALSIITDAVGVTNVQGWLYEKHYSMSPGLLREPNFAAANLGFYLVMSLIGVLRSRLRSLRYLHGASGFASAVSIVLLGSRMGLIILILETILVYLGAPKLRRTITGMFIAGSIATLLIALTGSASGKIDTSALLARYGTLVRRAVSSPPRNSVEVTALKSIDYRIELQRRGVREFLEHPITGIGPDATTEYYAGFGDIPNLYAHNTLVELMLGSGLIGVGPFLFTVGTVFSSLARHRLRGRADVQRLLLVGLIGQVVALLFLSDVFNKVIWGFYIPLACANVSWYRVTQAPWRSPFYLGRLGCASKKPDASGGASDVF</sequence>